<dbReference type="AlphaFoldDB" id="A0A5Q0M805"/>
<evidence type="ECO:0000259" key="1">
    <source>
        <dbReference type="Pfam" id="PF03796"/>
    </source>
</evidence>
<dbReference type="EMBL" id="CP045644">
    <property type="protein sequence ID" value="QFZ84645.1"/>
    <property type="molecule type" value="Genomic_DNA"/>
</dbReference>
<evidence type="ECO:0000313" key="2">
    <source>
        <dbReference type="EMBL" id="QFZ84645.1"/>
    </source>
</evidence>
<dbReference type="Gene3D" id="3.40.50.300">
    <property type="entry name" value="P-loop containing nucleotide triphosphate hydrolases"/>
    <property type="match status" value="1"/>
</dbReference>
<gene>
    <name evidence="2" type="ORF">GFK26_18635</name>
</gene>
<dbReference type="Proteomes" id="UP000326780">
    <property type="component" value="Chromosome"/>
</dbReference>
<dbReference type="InterPro" id="IPR007694">
    <property type="entry name" value="DNA_helicase_DnaB-like_C"/>
</dbReference>
<organism evidence="2 3">
    <name type="scientific">Variovorax paradoxus</name>
    <dbReference type="NCBI Taxonomy" id="34073"/>
    <lineage>
        <taxon>Bacteria</taxon>
        <taxon>Pseudomonadati</taxon>
        <taxon>Pseudomonadota</taxon>
        <taxon>Betaproteobacteria</taxon>
        <taxon>Burkholderiales</taxon>
        <taxon>Comamonadaceae</taxon>
        <taxon>Variovorax</taxon>
    </lineage>
</organism>
<reference evidence="2 3" key="1">
    <citation type="submission" date="2019-10" db="EMBL/GenBank/DDBJ databases">
        <title>Complete genome sequence of Variovorax paradoxus 5C-2.</title>
        <authorList>
            <person name="Gogoleva N.E."/>
            <person name="Balkin A.S."/>
        </authorList>
    </citation>
    <scope>NUCLEOTIDE SEQUENCE [LARGE SCALE GENOMIC DNA]</scope>
    <source>
        <strain evidence="2 3">5C-2</strain>
    </source>
</reference>
<feature type="domain" description="SF4 helicase" evidence="1">
    <location>
        <begin position="203"/>
        <end position="432"/>
    </location>
</feature>
<accession>A0A5Q0M805</accession>
<dbReference type="RefSeq" id="WP_153283267.1">
    <property type="nucleotide sequence ID" value="NZ_CP045644.1"/>
</dbReference>
<sequence length="458" mass="50216">MSGSTYAAAISIPEEDDTAAAATPRYEFDLDFQEKIAALTLRDTKFAQLTDGLIRPEYFENAAHAALVSVASRYYEKYKKAPGDKTTLASLMKDAIRNKLLASEIAKMAIAVVPAIFETDVSDRDYVADTCATFARHQAVAKAVLDSVDLIEKRDFETIGQMIRRAVDTGVSRSGGSYDYGEMAKVRTQERIDRAAGLLPPTGITTGFKVLDDYLYHKGWGRKEMSVLMGGPKAGKSMAMISFGVNAIANGFSVLYVTLEVASSIIAERLDANIAERAINELGAHPHDVDAKVAAFMAKAAPFIIEEQPSGTMRPSDLRRLIEQYKAQGKIFDLVIVDYADLMAPERTTDNVQENSKSVYVNLRGLAMMEGFALLTATQTNREGAKKAVATMTDIAEDINKVRIADVLISINVTDEERALKQARLFFAASRNQRSGFAVRIEQEVSMGKFIKQVLGED</sequence>
<dbReference type="Pfam" id="PF03796">
    <property type="entry name" value="DnaB_C"/>
    <property type="match status" value="1"/>
</dbReference>
<dbReference type="GO" id="GO:0006260">
    <property type="term" value="P:DNA replication"/>
    <property type="evidence" value="ECO:0007669"/>
    <property type="project" value="InterPro"/>
</dbReference>
<dbReference type="GO" id="GO:0003678">
    <property type="term" value="F:DNA helicase activity"/>
    <property type="evidence" value="ECO:0007669"/>
    <property type="project" value="InterPro"/>
</dbReference>
<protein>
    <submittedName>
        <fullName evidence="2">AAA family ATPase</fullName>
    </submittedName>
</protein>
<name>A0A5Q0M805_VARPD</name>
<dbReference type="SUPFAM" id="SSF52540">
    <property type="entry name" value="P-loop containing nucleoside triphosphate hydrolases"/>
    <property type="match status" value="1"/>
</dbReference>
<dbReference type="InterPro" id="IPR027417">
    <property type="entry name" value="P-loop_NTPase"/>
</dbReference>
<evidence type="ECO:0000313" key="3">
    <source>
        <dbReference type="Proteomes" id="UP000326780"/>
    </source>
</evidence>
<proteinExistence type="predicted"/>
<dbReference type="GO" id="GO:0005524">
    <property type="term" value="F:ATP binding"/>
    <property type="evidence" value="ECO:0007669"/>
    <property type="project" value="InterPro"/>
</dbReference>